<evidence type="ECO:0000259" key="13">
    <source>
        <dbReference type="Pfam" id="PF01467"/>
    </source>
</evidence>
<feature type="domain" description="Carbohydrate kinase PfkB" evidence="12">
    <location>
        <begin position="10"/>
        <end position="302"/>
    </location>
</feature>
<dbReference type="SUPFAM" id="SSF53613">
    <property type="entry name" value="Ribokinase-like"/>
    <property type="match status" value="1"/>
</dbReference>
<comment type="similarity">
    <text evidence="11">In the N-terminal section; belongs to the carbohydrate kinase PfkB family.</text>
</comment>
<organism evidence="14 15">
    <name type="scientific">Acidobacterium capsulatum (strain ATCC 51196 / DSM 11244 / BCRC 80197 / JCM 7670 / NBRC 15755 / NCIMB 13165 / 161)</name>
    <dbReference type="NCBI Taxonomy" id="240015"/>
    <lineage>
        <taxon>Bacteria</taxon>
        <taxon>Pseudomonadati</taxon>
        <taxon>Acidobacteriota</taxon>
        <taxon>Terriglobia</taxon>
        <taxon>Terriglobales</taxon>
        <taxon>Acidobacteriaceae</taxon>
        <taxon>Acidobacterium</taxon>
    </lineage>
</organism>
<dbReference type="EMBL" id="CP001472">
    <property type="protein sequence ID" value="ACO34292.1"/>
    <property type="molecule type" value="Genomic_DNA"/>
</dbReference>
<dbReference type="KEGG" id="aca:ACP_0744"/>
<keyword evidence="4 11" id="KW-0548">Nucleotidyltransferase</keyword>
<comment type="function">
    <text evidence="1 11">Catalyzes the phosphorylation of D-glycero-D-manno-heptose 7-phosphate at the C-1 position to selectively form D-glycero-beta-D-manno-heptose-1,7-bisphosphate.</text>
</comment>
<evidence type="ECO:0000313" key="15">
    <source>
        <dbReference type="Proteomes" id="UP000002207"/>
    </source>
</evidence>
<dbReference type="CDD" id="cd01172">
    <property type="entry name" value="RfaE_like"/>
    <property type="match status" value="1"/>
</dbReference>
<dbReference type="NCBIfam" id="NF008454">
    <property type="entry name" value="PRK11316.1"/>
    <property type="match status" value="1"/>
</dbReference>
<dbReference type="InterPro" id="IPR023030">
    <property type="entry name" value="Bifunc_HldE"/>
</dbReference>
<dbReference type="Pfam" id="PF01467">
    <property type="entry name" value="CTP_transf_like"/>
    <property type="match status" value="1"/>
</dbReference>
<dbReference type="AlphaFoldDB" id="C1F283"/>
<dbReference type="GO" id="GO:0033786">
    <property type="term" value="F:heptose-1-phosphate adenylyltransferase activity"/>
    <property type="evidence" value="ECO:0007669"/>
    <property type="project" value="UniProtKB-UniRule"/>
</dbReference>
<evidence type="ECO:0000256" key="1">
    <source>
        <dbReference type="ARBA" id="ARBA00002319"/>
    </source>
</evidence>
<accession>C1F283</accession>
<keyword evidence="5 11" id="KW-0547">Nucleotide-binding</keyword>
<dbReference type="EC" id="2.7.7.70" evidence="11"/>
<keyword evidence="9 11" id="KW-0119">Carbohydrate metabolism</keyword>
<dbReference type="NCBIfam" id="TIGR00125">
    <property type="entry name" value="cyt_tran_rel"/>
    <property type="match status" value="1"/>
</dbReference>
<comment type="catalytic activity">
    <reaction evidence="11">
        <text>D-glycero-beta-D-manno-heptose 7-phosphate + ATP = D-glycero-beta-D-manno-heptose 1,7-bisphosphate + ADP + H(+)</text>
        <dbReference type="Rhea" id="RHEA:27473"/>
        <dbReference type="ChEBI" id="CHEBI:15378"/>
        <dbReference type="ChEBI" id="CHEBI:30616"/>
        <dbReference type="ChEBI" id="CHEBI:60204"/>
        <dbReference type="ChEBI" id="CHEBI:60208"/>
        <dbReference type="ChEBI" id="CHEBI:456216"/>
        <dbReference type="EC" id="2.7.1.167"/>
    </reaction>
</comment>
<keyword evidence="15" id="KW-1185">Reference proteome</keyword>
<dbReference type="GO" id="GO:0016773">
    <property type="term" value="F:phosphotransferase activity, alcohol group as acceptor"/>
    <property type="evidence" value="ECO:0007669"/>
    <property type="project" value="InterPro"/>
</dbReference>
<dbReference type="NCBIfam" id="TIGR02199">
    <property type="entry name" value="rfaE_dom_II"/>
    <property type="match status" value="1"/>
</dbReference>
<keyword evidence="3 11" id="KW-0808">Transferase</keyword>
<dbReference type="FunFam" id="3.40.1190.20:FF:000002">
    <property type="entry name" value="Bifunctional protein HldE"/>
    <property type="match status" value="1"/>
</dbReference>
<dbReference type="HOGENOM" id="CLU_021150_2_1_0"/>
<evidence type="ECO:0000256" key="6">
    <source>
        <dbReference type="ARBA" id="ARBA00022777"/>
    </source>
</evidence>
<dbReference type="eggNOG" id="COG0615">
    <property type="taxonomic scope" value="Bacteria"/>
</dbReference>
<dbReference type="InterPro" id="IPR004821">
    <property type="entry name" value="Cyt_trans-like"/>
</dbReference>
<reference evidence="14 15" key="1">
    <citation type="journal article" date="2009" name="Appl. Environ. Microbiol.">
        <title>Three genomes from the phylum Acidobacteria provide insight into the lifestyles of these microorganisms in soils.</title>
        <authorList>
            <person name="Ward N.L."/>
            <person name="Challacombe J.F."/>
            <person name="Janssen P.H."/>
            <person name="Henrissat B."/>
            <person name="Coutinho P.M."/>
            <person name="Wu M."/>
            <person name="Xie G."/>
            <person name="Haft D.H."/>
            <person name="Sait M."/>
            <person name="Badger J."/>
            <person name="Barabote R.D."/>
            <person name="Bradley B."/>
            <person name="Brettin T.S."/>
            <person name="Brinkac L.M."/>
            <person name="Bruce D."/>
            <person name="Creasy T."/>
            <person name="Daugherty S.C."/>
            <person name="Davidsen T.M."/>
            <person name="DeBoy R.T."/>
            <person name="Detter J.C."/>
            <person name="Dodson R.J."/>
            <person name="Durkin A.S."/>
            <person name="Ganapathy A."/>
            <person name="Gwinn-Giglio M."/>
            <person name="Han C.S."/>
            <person name="Khouri H."/>
            <person name="Kiss H."/>
            <person name="Kothari S.P."/>
            <person name="Madupu R."/>
            <person name="Nelson K.E."/>
            <person name="Nelson W.C."/>
            <person name="Paulsen I."/>
            <person name="Penn K."/>
            <person name="Ren Q."/>
            <person name="Rosovitz M.J."/>
            <person name="Selengut J.D."/>
            <person name="Shrivastava S."/>
            <person name="Sullivan S.A."/>
            <person name="Tapia R."/>
            <person name="Thompson L.S."/>
            <person name="Watkins K.L."/>
            <person name="Yang Q."/>
            <person name="Yu C."/>
            <person name="Zafar N."/>
            <person name="Zhou L."/>
            <person name="Kuske C.R."/>
        </authorList>
    </citation>
    <scope>NUCLEOTIDE SEQUENCE [LARGE SCALE GENOMIC DNA]</scope>
    <source>
        <strain evidence="15">ATCC 51196 / DSM 11244 / BCRC 80197 / JCM 7670 / NBRC 15755 / NCIMB 13165 / 161</strain>
    </source>
</reference>
<name>C1F283_ACIC5</name>
<feature type="binding site" evidence="11">
    <location>
        <begin position="196"/>
        <end position="199"/>
    </location>
    <ligand>
        <name>ATP</name>
        <dbReference type="ChEBI" id="CHEBI:30616"/>
    </ligand>
</feature>
<dbReference type="FunCoup" id="C1F283">
    <property type="interactions" value="276"/>
</dbReference>
<comment type="catalytic activity">
    <reaction evidence="10 11">
        <text>D-glycero-beta-D-manno-heptose 1-phosphate + ATP + H(+) = ADP-D-glycero-beta-D-manno-heptose + diphosphate</text>
        <dbReference type="Rhea" id="RHEA:27465"/>
        <dbReference type="ChEBI" id="CHEBI:15378"/>
        <dbReference type="ChEBI" id="CHEBI:30616"/>
        <dbReference type="ChEBI" id="CHEBI:33019"/>
        <dbReference type="ChEBI" id="CHEBI:59967"/>
        <dbReference type="ChEBI" id="CHEBI:61593"/>
        <dbReference type="EC" id="2.7.7.70"/>
    </reaction>
</comment>
<dbReference type="InterPro" id="IPR011913">
    <property type="entry name" value="RfaE_dom_I"/>
</dbReference>
<feature type="region of interest" description="Cytidylyltransferase" evidence="11">
    <location>
        <begin position="347"/>
        <end position="477"/>
    </location>
</feature>
<dbReference type="PANTHER" id="PTHR46969">
    <property type="entry name" value="BIFUNCTIONAL PROTEIN HLDE"/>
    <property type="match status" value="1"/>
</dbReference>
<comment type="similarity">
    <text evidence="11">In the C-terminal section; belongs to the cytidylyltransferase family.</text>
</comment>
<dbReference type="Pfam" id="PF00294">
    <property type="entry name" value="PfkB"/>
    <property type="match status" value="1"/>
</dbReference>
<dbReference type="InParanoid" id="C1F283"/>
<evidence type="ECO:0000256" key="11">
    <source>
        <dbReference type="HAMAP-Rule" id="MF_01603"/>
    </source>
</evidence>
<dbReference type="HAMAP" id="MF_01603">
    <property type="entry name" value="HldE"/>
    <property type="match status" value="1"/>
</dbReference>
<evidence type="ECO:0000256" key="9">
    <source>
        <dbReference type="ARBA" id="ARBA00023277"/>
    </source>
</evidence>
<dbReference type="InterPro" id="IPR011611">
    <property type="entry name" value="PfkB_dom"/>
</dbReference>
<dbReference type="InterPro" id="IPR011914">
    <property type="entry name" value="RfaE_dom_II"/>
</dbReference>
<comment type="pathway">
    <text evidence="11">Nucleotide-sugar biosynthesis; ADP-L-glycero-beta-D-manno-heptose biosynthesis; ADP-L-glycero-beta-D-manno-heptose from D-glycero-beta-D-manno-heptose 7-phosphate: step 3/4.</text>
</comment>
<evidence type="ECO:0000313" key="14">
    <source>
        <dbReference type="EMBL" id="ACO34292.1"/>
    </source>
</evidence>
<evidence type="ECO:0000256" key="8">
    <source>
        <dbReference type="ARBA" id="ARBA00023268"/>
    </source>
</evidence>
<feature type="domain" description="Cytidyltransferase-like" evidence="13">
    <location>
        <begin position="347"/>
        <end position="452"/>
    </location>
</feature>
<dbReference type="GO" id="GO:0033785">
    <property type="term" value="F:heptose 7-phosphate kinase activity"/>
    <property type="evidence" value="ECO:0007669"/>
    <property type="project" value="UniProtKB-UniRule"/>
</dbReference>
<dbReference type="Gene3D" id="3.40.50.620">
    <property type="entry name" value="HUPs"/>
    <property type="match status" value="1"/>
</dbReference>
<dbReference type="InterPro" id="IPR014729">
    <property type="entry name" value="Rossmann-like_a/b/a_fold"/>
</dbReference>
<protein>
    <recommendedName>
        <fullName evidence="11">Bifunctional protein HldE</fullName>
    </recommendedName>
    <domain>
        <recommendedName>
            <fullName evidence="11">D-beta-D-heptose 7-phosphate kinase</fullName>
            <ecNumber evidence="11">2.7.1.167</ecNumber>
        </recommendedName>
        <alternativeName>
            <fullName evidence="11">D-beta-D-heptose 7-phosphotransferase</fullName>
        </alternativeName>
        <alternativeName>
            <fullName evidence="11">D-glycero-beta-D-manno-heptose-7-phosphate kinase</fullName>
        </alternativeName>
    </domain>
    <domain>
        <recommendedName>
            <fullName evidence="11">D-beta-D-heptose 1-phosphate adenylyltransferase</fullName>
            <ecNumber evidence="11">2.7.7.70</ecNumber>
        </recommendedName>
        <alternativeName>
            <fullName evidence="11">D-glycero-beta-D-manno-heptose 1-phosphate adenylyltransferase</fullName>
        </alternativeName>
    </domain>
</protein>
<dbReference type="UniPathway" id="UPA00356">
    <property type="reaction ID" value="UER00437"/>
</dbReference>
<gene>
    <name evidence="14" type="primary">rfaE</name>
    <name evidence="11" type="synonym">hldE</name>
    <name evidence="14" type="ordered locus">ACP_0744</name>
</gene>
<sequence>MEDQWAGKRALVIGDVMLDRYVWGEVERISPEAPVPVVFAQRRDDRPGGAANVAMNLAGLGVPVSLLGFCGKDAEAALLSDGLRVQNIHSCLVPVQSHPTTSKLRILGGQQQMLRLDVETPGGYPSEAFEQLLRQVDQEIEQADVLVLSDYAKGVLTEEVCQHAIQTARRRGIPVLVDPKHRSFARYRGATTICPNLQELSVATGLPKVQLAANLDLARDMVREFELESLTVTLSEKGIAVLTADEQMMAPAVARQVFDVSGAGDTVLATLAVAYACGLDARTAIELANVAASIVVGKVGTVPVTMTELMHSLMPEIDRKAEEKVLPLERMQTRVASWRAAGEKVVFTNGCFDLLHIGHITLLEDARQQGDRLVVAINSDASVQRLKGPLRPIVGEAQRARVLAALAAVDAVVVFDEPTPLEAIVALKPDVIVKGGDYTEATVVGAEEVRSWGGQVVIVPTVEGFSTTRLIARASEG</sequence>
<evidence type="ECO:0000256" key="2">
    <source>
        <dbReference type="ARBA" id="ARBA00003753"/>
    </source>
</evidence>
<dbReference type="Proteomes" id="UP000002207">
    <property type="component" value="Chromosome"/>
</dbReference>
<dbReference type="NCBIfam" id="TIGR02198">
    <property type="entry name" value="rfaE_dom_I"/>
    <property type="match status" value="1"/>
</dbReference>
<dbReference type="GO" id="GO:0005829">
    <property type="term" value="C:cytosol"/>
    <property type="evidence" value="ECO:0007669"/>
    <property type="project" value="TreeGrafter"/>
</dbReference>
<evidence type="ECO:0000259" key="12">
    <source>
        <dbReference type="Pfam" id="PF00294"/>
    </source>
</evidence>
<evidence type="ECO:0000256" key="10">
    <source>
        <dbReference type="ARBA" id="ARBA00047428"/>
    </source>
</evidence>
<evidence type="ECO:0000256" key="7">
    <source>
        <dbReference type="ARBA" id="ARBA00022840"/>
    </source>
</evidence>
<dbReference type="GO" id="GO:0097171">
    <property type="term" value="P:ADP-L-glycero-beta-D-manno-heptose biosynthetic process"/>
    <property type="evidence" value="ECO:0007669"/>
    <property type="project" value="UniProtKB-UniPathway"/>
</dbReference>
<dbReference type="SUPFAM" id="SSF52374">
    <property type="entry name" value="Nucleotidylyl transferase"/>
    <property type="match status" value="1"/>
</dbReference>
<keyword evidence="8 11" id="KW-0511">Multifunctional enzyme</keyword>
<dbReference type="Gene3D" id="3.40.1190.20">
    <property type="match status" value="1"/>
</dbReference>
<feature type="region of interest" description="Ribokinase" evidence="11">
    <location>
        <begin position="1"/>
        <end position="319"/>
    </location>
</feature>
<keyword evidence="6 11" id="KW-0418">Kinase</keyword>
<dbReference type="EC" id="2.7.1.167" evidence="11"/>
<comment type="subunit">
    <text evidence="11">Homodimer.</text>
</comment>
<dbReference type="STRING" id="240015.ACP_0744"/>
<comment type="function">
    <text evidence="2 11">Catalyzes the ADP transfer from ATP to D-glycero-beta-D-manno-heptose 1-phosphate, yielding ADP-D-glycero-beta-D-manno-heptose.</text>
</comment>
<dbReference type="PANTHER" id="PTHR46969:SF1">
    <property type="entry name" value="BIFUNCTIONAL PROTEIN HLDE"/>
    <property type="match status" value="1"/>
</dbReference>
<dbReference type="InterPro" id="IPR029056">
    <property type="entry name" value="Ribokinase-like"/>
</dbReference>
<dbReference type="eggNOG" id="COG2870">
    <property type="taxonomic scope" value="Bacteria"/>
</dbReference>
<evidence type="ECO:0000256" key="4">
    <source>
        <dbReference type="ARBA" id="ARBA00022695"/>
    </source>
</evidence>
<proteinExistence type="inferred from homology"/>
<evidence type="ECO:0000256" key="3">
    <source>
        <dbReference type="ARBA" id="ARBA00022679"/>
    </source>
</evidence>
<keyword evidence="7 11" id="KW-0067">ATP-binding</keyword>
<evidence type="ECO:0000256" key="5">
    <source>
        <dbReference type="ARBA" id="ARBA00022741"/>
    </source>
</evidence>
<comment type="pathway">
    <text evidence="11">Nucleotide-sugar biosynthesis; ADP-L-glycero-beta-D-manno-heptose biosynthesis; ADP-L-glycero-beta-D-manno-heptose from D-glycero-beta-D-manno-heptose 7-phosphate: step 1/4.</text>
</comment>
<feature type="active site" evidence="11">
    <location>
        <position position="265"/>
    </location>
</feature>
<dbReference type="GO" id="GO:0005524">
    <property type="term" value="F:ATP binding"/>
    <property type="evidence" value="ECO:0007669"/>
    <property type="project" value="UniProtKB-UniRule"/>
</dbReference>